<organism evidence="6 7">
    <name type="scientific">Vreelandella rituensis</name>
    <dbReference type="NCBI Taxonomy" id="2282306"/>
    <lineage>
        <taxon>Bacteria</taxon>
        <taxon>Pseudomonadati</taxon>
        <taxon>Pseudomonadota</taxon>
        <taxon>Gammaproteobacteria</taxon>
        <taxon>Oceanospirillales</taxon>
        <taxon>Halomonadaceae</taxon>
        <taxon>Vreelandella</taxon>
    </lineage>
</organism>
<dbReference type="Proteomes" id="UP000253204">
    <property type="component" value="Unassembled WGS sequence"/>
</dbReference>
<keyword evidence="2" id="KW-0815">Transposition</keyword>
<evidence type="ECO:0000256" key="1">
    <source>
        <dbReference type="ARBA" id="ARBA00008761"/>
    </source>
</evidence>
<keyword evidence="7" id="KW-1185">Reference proteome</keyword>
<dbReference type="NCBIfam" id="TIGR01766">
    <property type="entry name" value="IS200/IS605 family accessory protein TnpB-like domain"/>
    <property type="match status" value="1"/>
</dbReference>
<dbReference type="Pfam" id="PF01385">
    <property type="entry name" value="OrfB_IS605"/>
    <property type="match status" value="1"/>
</dbReference>
<dbReference type="EMBL" id="QPIJ01000026">
    <property type="protein sequence ID" value="RCV90342.1"/>
    <property type="molecule type" value="Genomic_DNA"/>
</dbReference>
<gene>
    <name evidence="6" type="ORF">DU506_11575</name>
</gene>
<comment type="caution">
    <text evidence="6">The sequence shown here is derived from an EMBL/GenBank/DDBJ whole genome shotgun (WGS) entry which is preliminary data.</text>
</comment>
<evidence type="ECO:0000256" key="4">
    <source>
        <dbReference type="ARBA" id="ARBA00023172"/>
    </source>
</evidence>
<dbReference type="InterPro" id="IPR001959">
    <property type="entry name" value="Transposase"/>
</dbReference>
<name>A0A368U2M3_9GAMM</name>
<comment type="similarity">
    <text evidence="1">In the C-terminal section; belongs to the transposase 35 family.</text>
</comment>
<evidence type="ECO:0000313" key="7">
    <source>
        <dbReference type="Proteomes" id="UP000253204"/>
    </source>
</evidence>
<dbReference type="GO" id="GO:0006310">
    <property type="term" value="P:DNA recombination"/>
    <property type="evidence" value="ECO:0007669"/>
    <property type="project" value="UniProtKB-KW"/>
</dbReference>
<accession>A0A368U2M3</accession>
<protein>
    <recommendedName>
        <fullName evidence="5">Probable transposase IS891/IS1136/IS1341 domain-containing protein</fullName>
    </recommendedName>
</protein>
<evidence type="ECO:0000259" key="5">
    <source>
        <dbReference type="Pfam" id="PF01385"/>
    </source>
</evidence>
<sequence>MRRAFSIDIGIDNLVALVSNQPDYRPVLIKGKVIKSINAMYNKNKAGLAKKGKQKHIPSKVRKRYCALHDYFHKVSHWIVSECLRTRTDHIIIGRNPGWKQNVNTGKVNNQTFATIPHAKLIEMIRYKADEMGIAVTLIEESYTSKASALDLDIWMRFLPMKKDGWKNTG</sequence>
<dbReference type="InterPro" id="IPR010095">
    <property type="entry name" value="Cas12f1-like_TNB"/>
</dbReference>
<feature type="domain" description="Probable transposase IS891/IS1136/IS1341" evidence="5">
    <location>
        <begin position="4"/>
        <end position="95"/>
    </location>
</feature>
<dbReference type="AlphaFoldDB" id="A0A368U2M3"/>
<evidence type="ECO:0000256" key="2">
    <source>
        <dbReference type="ARBA" id="ARBA00022578"/>
    </source>
</evidence>
<evidence type="ECO:0000313" key="6">
    <source>
        <dbReference type="EMBL" id="RCV90342.1"/>
    </source>
</evidence>
<reference evidence="6 7" key="1">
    <citation type="submission" date="2018-07" db="EMBL/GenBank/DDBJ databases">
        <title>Halomonas rutogse sp. nov., isolated from Lake TangqianCo on Tibetan Plateau.</title>
        <authorList>
            <person name="Lu H."/>
            <person name="Xing P."/>
            <person name="Wu Q."/>
        </authorList>
    </citation>
    <scope>NUCLEOTIDE SEQUENCE [LARGE SCALE GENOMIC DNA]</scope>
    <source>
        <strain evidence="6 7">TQ8S</strain>
    </source>
</reference>
<dbReference type="GO" id="GO:0003677">
    <property type="term" value="F:DNA binding"/>
    <property type="evidence" value="ECO:0007669"/>
    <property type="project" value="UniProtKB-KW"/>
</dbReference>
<keyword evidence="3" id="KW-0238">DNA-binding</keyword>
<evidence type="ECO:0000256" key="3">
    <source>
        <dbReference type="ARBA" id="ARBA00023125"/>
    </source>
</evidence>
<proteinExistence type="inferred from homology"/>
<dbReference type="GO" id="GO:0032196">
    <property type="term" value="P:transposition"/>
    <property type="evidence" value="ECO:0007669"/>
    <property type="project" value="UniProtKB-KW"/>
</dbReference>
<keyword evidence="4" id="KW-0233">DNA recombination</keyword>